<sequence>MAATTPVKGGAKPASSSQDAEFLIAVIQSLETEPKVNLEKLREITGLPTKAAANTKWYRMRQKYMPSGVTPKKRKGEDDSGSASGDGKAKKPKTPRKNKTSRKEEPKGETGSEDEAEIKGDPFSVKRESSGVKAEQDDEE</sequence>
<dbReference type="OrthoDB" id="5403747at2759"/>
<feature type="compositionally biased region" description="Basic and acidic residues" evidence="1">
    <location>
        <begin position="117"/>
        <end position="130"/>
    </location>
</feature>
<feature type="compositionally biased region" description="Basic residues" evidence="1">
    <location>
        <begin position="90"/>
        <end position="100"/>
    </location>
</feature>
<dbReference type="AlphaFoldDB" id="A0A136JIQ6"/>
<dbReference type="InParanoid" id="A0A136JIQ6"/>
<organism evidence="3 4">
    <name type="scientific">Microdochium bolleyi</name>
    <dbReference type="NCBI Taxonomy" id="196109"/>
    <lineage>
        <taxon>Eukaryota</taxon>
        <taxon>Fungi</taxon>
        <taxon>Dikarya</taxon>
        <taxon>Ascomycota</taxon>
        <taxon>Pezizomycotina</taxon>
        <taxon>Sordariomycetes</taxon>
        <taxon>Xylariomycetidae</taxon>
        <taxon>Xylariales</taxon>
        <taxon>Microdochiaceae</taxon>
        <taxon>Microdochium</taxon>
    </lineage>
</organism>
<dbReference type="Pfam" id="PF22980">
    <property type="entry name" value="Myb_DNA-bind_8"/>
    <property type="match status" value="1"/>
</dbReference>
<feature type="domain" description="Myb-like DNA-binding" evidence="2">
    <location>
        <begin position="18"/>
        <end position="64"/>
    </location>
</feature>
<protein>
    <recommendedName>
        <fullName evidence="2">Myb-like DNA-binding domain-containing protein</fullName>
    </recommendedName>
</protein>
<reference evidence="4" key="1">
    <citation type="submission" date="2016-02" db="EMBL/GenBank/DDBJ databases">
        <title>Draft genome sequence of Microdochium bolleyi, a fungal endophyte of beachgrass.</title>
        <authorList>
            <consortium name="DOE Joint Genome Institute"/>
            <person name="David A.S."/>
            <person name="May G."/>
            <person name="Haridas S."/>
            <person name="Lim J."/>
            <person name="Wang M."/>
            <person name="Labutti K."/>
            <person name="Lipzen A."/>
            <person name="Barry K."/>
            <person name="Grigoriev I.V."/>
        </authorList>
    </citation>
    <scope>NUCLEOTIDE SEQUENCE [LARGE SCALE GENOMIC DNA]</scope>
    <source>
        <strain evidence="4">J235TASD1</strain>
    </source>
</reference>
<evidence type="ECO:0000259" key="2">
    <source>
        <dbReference type="Pfam" id="PF22980"/>
    </source>
</evidence>
<feature type="compositionally biased region" description="Basic and acidic residues" evidence="1">
    <location>
        <begin position="101"/>
        <end position="110"/>
    </location>
</feature>
<name>A0A136JIQ6_9PEZI</name>
<evidence type="ECO:0000313" key="3">
    <source>
        <dbReference type="EMBL" id="KXJ97029.1"/>
    </source>
</evidence>
<evidence type="ECO:0000256" key="1">
    <source>
        <dbReference type="SAM" id="MobiDB-lite"/>
    </source>
</evidence>
<dbReference type="EMBL" id="KQ964245">
    <property type="protein sequence ID" value="KXJ97029.1"/>
    <property type="molecule type" value="Genomic_DNA"/>
</dbReference>
<dbReference type="InterPro" id="IPR054505">
    <property type="entry name" value="Myb_DNA-bind_8"/>
</dbReference>
<accession>A0A136JIQ6</accession>
<dbReference type="Proteomes" id="UP000070501">
    <property type="component" value="Unassembled WGS sequence"/>
</dbReference>
<feature type="region of interest" description="Disordered" evidence="1">
    <location>
        <begin position="41"/>
        <end position="140"/>
    </location>
</feature>
<gene>
    <name evidence="3" type="ORF">Micbo1qcDRAFT_199769</name>
</gene>
<evidence type="ECO:0000313" key="4">
    <source>
        <dbReference type="Proteomes" id="UP000070501"/>
    </source>
</evidence>
<proteinExistence type="predicted"/>
<keyword evidence="4" id="KW-1185">Reference proteome</keyword>